<gene>
    <name evidence="2" type="ORF">MVEN_00863600</name>
</gene>
<evidence type="ECO:0000313" key="3">
    <source>
        <dbReference type="Proteomes" id="UP000620124"/>
    </source>
</evidence>
<keyword evidence="1" id="KW-0812">Transmembrane</keyword>
<keyword evidence="3" id="KW-1185">Reference proteome</keyword>
<keyword evidence="1" id="KW-1133">Transmembrane helix</keyword>
<dbReference type="Proteomes" id="UP000620124">
    <property type="component" value="Unassembled WGS sequence"/>
</dbReference>
<organism evidence="2 3">
    <name type="scientific">Mycena venus</name>
    <dbReference type="NCBI Taxonomy" id="2733690"/>
    <lineage>
        <taxon>Eukaryota</taxon>
        <taxon>Fungi</taxon>
        <taxon>Dikarya</taxon>
        <taxon>Basidiomycota</taxon>
        <taxon>Agaricomycotina</taxon>
        <taxon>Agaricomycetes</taxon>
        <taxon>Agaricomycetidae</taxon>
        <taxon>Agaricales</taxon>
        <taxon>Marasmiineae</taxon>
        <taxon>Mycenaceae</taxon>
        <taxon>Mycena</taxon>
    </lineage>
</organism>
<feature type="transmembrane region" description="Helical" evidence="1">
    <location>
        <begin position="127"/>
        <end position="147"/>
    </location>
</feature>
<reference evidence="2" key="1">
    <citation type="submission" date="2020-05" db="EMBL/GenBank/DDBJ databases">
        <title>Mycena genomes resolve the evolution of fungal bioluminescence.</title>
        <authorList>
            <person name="Tsai I.J."/>
        </authorList>
    </citation>
    <scope>NUCLEOTIDE SEQUENCE</scope>
    <source>
        <strain evidence="2">CCC161011</strain>
    </source>
</reference>
<proteinExistence type="predicted"/>
<feature type="transmembrane region" description="Helical" evidence="1">
    <location>
        <begin position="12"/>
        <end position="33"/>
    </location>
</feature>
<evidence type="ECO:0000256" key="1">
    <source>
        <dbReference type="SAM" id="Phobius"/>
    </source>
</evidence>
<dbReference type="EMBL" id="JACAZI010000006">
    <property type="protein sequence ID" value="KAF7358154.1"/>
    <property type="molecule type" value="Genomic_DNA"/>
</dbReference>
<name>A0A8H6YFQ6_9AGAR</name>
<accession>A0A8H6YFQ6</accession>
<protein>
    <submittedName>
        <fullName evidence="2">Uncharacterized protein</fullName>
    </submittedName>
</protein>
<dbReference type="OrthoDB" id="3041822at2759"/>
<keyword evidence="1" id="KW-0472">Membrane</keyword>
<feature type="transmembrane region" description="Helical" evidence="1">
    <location>
        <begin position="45"/>
        <end position="65"/>
    </location>
</feature>
<comment type="caution">
    <text evidence="2">The sequence shown here is derived from an EMBL/GenBank/DDBJ whole genome shotgun (WGS) entry which is preliminary data.</text>
</comment>
<feature type="transmembrane region" description="Helical" evidence="1">
    <location>
        <begin position="234"/>
        <end position="255"/>
    </location>
</feature>
<evidence type="ECO:0000313" key="2">
    <source>
        <dbReference type="EMBL" id="KAF7358154.1"/>
    </source>
</evidence>
<sequence>MSAVVTGNLVAALLELFFYGSYFVLLTTVIYLFRRRHGIPPKNAPAALLLLGLVIQFLVITVHSANTTYQTVFAIHLGGGAATEAFYLNLTRPSFVANMTLMVITHHLTDAFVLHRLYVIFARGRNVMIFPLICFLAQIVSGCGVIYRSATSNPDEDYLTLSNGWLTAKLVASIFDFQDQHLQFRGHILENMADPSCTPKNSLLAILVESAVLQTATAIGMLASFQYKWGAGEFIWTGIAPAIFGISTVLIHARIGLGWAHDSERSPPVNVKPTRVQVSANANDEERMLETTSGFKLSGMLRGPRTPTKMYILDV</sequence>
<dbReference type="AlphaFoldDB" id="A0A8H6YFQ6"/>